<feature type="region of interest" description="Disordered" evidence="20">
    <location>
        <begin position="1"/>
        <end position="32"/>
    </location>
</feature>
<dbReference type="OrthoDB" id="4323675at2759"/>
<evidence type="ECO:0000256" key="15">
    <source>
        <dbReference type="ARBA" id="ARBA00022840"/>
    </source>
</evidence>
<dbReference type="EMBL" id="CABITT030000008">
    <property type="protein sequence ID" value="VVB14358.1"/>
    <property type="molecule type" value="Genomic_DNA"/>
</dbReference>
<evidence type="ECO:0000256" key="8">
    <source>
        <dbReference type="ARBA" id="ARBA00022605"/>
    </source>
</evidence>
<comment type="catalytic activity">
    <reaction evidence="17">
        <text>L-aspartate + ATP = 4-phospho-L-aspartate + ADP</text>
        <dbReference type="Rhea" id="RHEA:23776"/>
        <dbReference type="ChEBI" id="CHEBI:29991"/>
        <dbReference type="ChEBI" id="CHEBI:30616"/>
        <dbReference type="ChEBI" id="CHEBI:57535"/>
        <dbReference type="ChEBI" id="CHEBI:456216"/>
        <dbReference type="EC" id="2.7.2.4"/>
    </reaction>
</comment>
<dbReference type="PROSITE" id="PS51671">
    <property type="entry name" value="ACT"/>
    <property type="match status" value="1"/>
</dbReference>
<evidence type="ECO:0000256" key="20">
    <source>
        <dbReference type="SAM" id="MobiDB-lite"/>
    </source>
</evidence>
<evidence type="ECO:0000256" key="12">
    <source>
        <dbReference type="ARBA" id="ARBA00022737"/>
    </source>
</evidence>
<dbReference type="Proteomes" id="UP000489600">
    <property type="component" value="Unassembled WGS sequence"/>
</dbReference>
<sequence>MAATRVRCHSNAPFTRLPHTHQRNSPTLPISPNRVDFSALKGPTRKFLLPPIGDGSSVTRRVLSTGCGKTVRAVLEEKKTDAIRETTTEVEEKKRFTCVMKFGGSSVASAERMREVADLILTFPEESPVIVLSAMGKTTNNLLLAGEKAVSCGVSNASEIKELSIIKELHLRTVKELDIDLSVVSSFLEELEQLLKGIAMMKELTLRTRDYLVSFGECLSTRIFAAYLNKIGVKACQYDAFDIGFITTDDFTNGDILEATYPAVAKRLYDDWVHDPAVPIVTGFLGKGWKTGAVTTLGRGGSDLTATTIGKALGLKEIQVWKDVDGVLTCDPTIYKRATPVPFLTFDEAAELAYFGAQVLHPQSMRPAREGGIPVRVKNSYNPKAPGTIITKTRDMTKSILTSIVLKRNVTMLDIASTRMLGQVGFLAKVFSIFEELEISVDVVATSEVSISLTLDPSKLWSRELIQQELDHVVEELEKIAVVNLAKGRAIISLIGNVQHSSLILERAFHVLWTKGINVQMISQGASKVNISLIVNDAEAEGCVEALHKSFFESGDLSELLIQPRFGNGSPVRTMQVEN</sequence>
<dbReference type="InterPro" id="IPR042199">
    <property type="entry name" value="AsparK_Bifunc_asparK/hSer_DH"/>
</dbReference>
<keyword evidence="11" id="KW-0791">Threonine biosynthesis</keyword>
<evidence type="ECO:0000256" key="10">
    <source>
        <dbReference type="ARBA" id="ARBA00022679"/>
    </source>
</evidence>
<dbReference type="Pfam" id="PF22468">
    <property type="entry name" value="ACT_9"/>
    <property type="match status" value="1"/>
</dbReference>
<organism evidence="22 23">
    <name type="scientific">Arabis nemorensis</name>
    <dbReference type="NCBI Taxonomy" id="586526"/>
    <lineage>
        <taxon>Eukaryota</taxon>
        <taxon>Viridiplantae</taxon>
        <taxon>Streptophyta</taxon>
        <taxon>Embryophyta</taxon>
        <taxon>Tracheophyta</taxon>
        <taxon>Spermatophyta</taxon>
        <taxon>Magnoliopsida</taxon>
        <taxon>eudicotyledons</taxon>
        <taxon>Gunneridae</taxon>
        <taxon>Pentapetalae</taxon>
        <taxon>rosids</taxon>
        <taxon>malvids</taxon>
        <taxon>Brassicales</taxon>
        <taxon>Brassicaceae</taxon>
        <taxon>Arabideae</taxon>
        <taxon>Arabis</taxon>
    </lineage>
</organism>
<comment type="similarity">
    <text evidence="5">Belongs to the aspartokinase family.</text>
</comment>
<dbReference type="FunFam" id="3.30.70.260:FF:000016">
    <property type="entry name" value="Aspartokinase"/>
    <property type="match status" value="1"/>
</dbReference>
<evidence type="ECO:0000256" key="17">
    <source>
        <dbReference type="ARBA" id="ARBA00047872"/>
    </source>
</evidence>
<evidence type="ECO:0000313" key="23">
    <source>
        <dbReference type="Proteomes" id="UP000489600"/>
    </source>
</evidence>
<dbReference type="InterPro" id="IPR036393">
    <property type="entry name" value="AceGlu_kinase-like_sf"/>
</dbReference>
<evidence type="ECO:0000256" key="18">
    <source>
        <dbReference type="ARBA" id="ARBA00056387"/>
    </source>
</evidence>
<dbReference type="PANTHER" id="PTHR21499:SF58">
    <property type="entry name" value="ASPARTOKINASE 1, CHLOROPLASTIC"/>
    <property type="match status" value="1"/>
</dbReference>
<comment type="pathway">
    <text evidence="4 19">Amino-acid biosynthesis; L-threonine biosynthesis; L-threonine from L-aspartate: step 1/5.</text>
</comment>
<evidence type="ECO:0000256" key="5">
    <source>
        <dbReference type="ARBA" id="ARBA00010122"/>
    </source>
</evidence>
<evidence type="ECO:0000256" key="16">
    <source>
        <dbReference type="ARBA" id="ARBA00022946"/>
    </source>
</evidence>
<dbReference type="AlphaFoldDB" id="A0A565CKV4"/>
<evidence type="ECO:0000256" key="1">
    <source>
        <dbReference type="ARBA" id="ARBA00004229"/>
    </source>
</evidence>
<reference evidence="22" key="1">
    <citation type="submission" date="2019-07" db="EMBL/GenBank/DDBJ databases">
        <authorList>
            <person name="Dittberner H."/>
        </authorList>
    </citation>
    <scope>NUCLEOTIDE SEQUENCE [LARGE SCALE GENOMIC DNA]</scope>
</reference>
<dbReference type="FunFam" id="3.30.70.260:FF:000020">
    <property type="entry name" value="Aspartokinase 1"/>
    <property type="match status" value="1"/>
</dbReference>
<dbReference type="InterPro" id="IPR001341">
    <property type="entry name" value="Asp_kinase"/>
</dbReference>
<comment type="pathway">
    <text evidence="2 19">Amino-acid biosynthesis; L-lysine biosynthesis via DAP pathway; (S)-tetrahydrodipicolinate from L-aspartate: step 1/4.</text>
</comment>
<keyword evidence="13" id="KW-0547">Nucleotide-binding</keyword>
<name>A0A565CKV4_9BRAS</name>
<evidence type="ECO:0000256" key="13">
    <source>
        <dbReference type="ARBA" id="ARBA00022741"/>
    </source>
</evidence>
<dbReference type="Gene3D" id="1.20.120.1320">
    <property type="entry name" value="Aspartokinase, catalytic domain"/>
    <property type="match status" value="1"/>
</dbReference>
<proteinExistence type="inferred from homology"/>
<evidence type="ECO:0000256" key="9">
    <source>
        <dbReference type="ARBA" id="ARBA00022640"/>
    </source>
</evidence>
<comment type="subcellular location">
    <subcellularLocation>
        <location evidence="1">Plastid</location>
        <location evidence="1">Chloroplast</location>
    </subcellularLocation>
</comment>
<keyword evidence="7" id="KW-0150">Chloroplast</keyword>
<dbReference type="InterPro" id="IPR001048">
    <property type="entry name" value="Asp/Glu/Uridylate_kinase"/>
</dbReference>
<dbReference type="Gene3D" id="3.30.70.260">
    <property type="match status" value="2"/>
</dbReference>
<dbReference type="SUPFAM" id="SSF55021">
    <property type="entry name" value="ACT-like"/>
    <property type="match status" value="2"/>
</dbReference>
<protein>
    <recommendedName>
        <fullName evidence="6">aspartate kinase</fullName>
        <ecNumber evidence="6">2.7.2.4</ecNumber>
    </recommendedName>
</protein>
<dbReference type="InterPro" id="IPR018042">
    <property type="entry name" value="Aspartate_kinase_CS"/>
</dbReference>
<dbReference type="CDD" id="cd04918">
    <property type="entry name" value="ACT_AK1-AT_2"/>
    <property type="match status" value="1"/>
</dbReference>
<dbReference type="InterPro" id="IPR047896">
    <property type="entry name" value="AK1_ACT_1"/>
</dbReference>
<dbReference type="EC" id="2.7.2.4" evidence="6"/>
<dbReference type="InterPro" id="IPR054352">
    <property type="entry name" value="ACT_Aspartokinase"/>
</dbReference>
<keyword evidence="15" id="KW-0067">ATP-binding</keyword>
<dbReference type="Pfam" id="PF00696">
    <property type="entry name" value="AA_kinase"/>
    <property type="match status" value="1"/>
</dbReference>
<dbReference type="FunFam" id="1.20.120.1320:FF:000001">
    <property type="entry name" value="Aspartokinase"/>
    <property type="match status" value="1"/>
</dbReference>
<keyword evidence="16" id="KW-0809">Transit peptide</keyword>
<dbReference type="GO" id="GO:0009088">
    <property type="term" value="P:threonine biosynthetic process"/>
    <property type="evidence" value="ECO:0007669"/>
    <property type="project" value="UniProtKB-UniPathway"/>
</dbReference>
<dbReference type="CDD" id="cd04933">
    <property type="entry name" value="ACT_AK1-AT_1"/>
    <property type="match status" value="1"/>
</dbReference>
<evidence type="ECO:0000256" key="7">
    <source>
        <dbReference type="ARBA" id="ARBA00022528"/>
    </source>
</evidence>
<evidence type="ECO:0000256" key="6">
    <source>
        <dbReference type="ARBA" id="ARBA00013059"/>
    </source>
</evidence>
<evidence type="ECO:0000256" key="19">
    <source>
        <dbReference type="RuleBase" id="RU004249"/>
    </source>
</evidence>
<comment type="function">
    <text evidence="18">Involved in the first step of essential amino acids lysine, threonine, methionine and isoleucine synthesis via the aspartate-family pathway.</text>
</comment>
<dbReference type="PROSITE" id="PS00324">
    <property type="entry name" value="ASPARTOKINASE"/>
    <property type="match status" value="1"/>
</dbReference>
<keyword evidence="14" id="KW-0418">Kinase</keyword>
<dbReference type="SUPFAM" id="SSF53633">
    <property type="entry name" value="Carbamate kinase-like"/>
    <property type="match status" value="1"/>
</dbReference>
<dbReference type="GO" id="GO:0009089">
    <property type="term" value="P:lysine biosynthetic process via diaminopimelate"/>
    <property type="evidence" value="ECO:0007669"/>
    <property type="project" value="UniProtKB-UniPathway"/>
</dbReference>
<dbReference type="UniPathway" id="UPA00034">
    <property type="reaction ID" value="UER00015"/>
</dbReference>
<dbReference type="GO" id="GO:0009090">
    <property type="term" value="P:homoserine biosynthetic process"/>
    <property type="evidence" value="ECO:0007669"/>
    <property type="project" value="TreeGrafter"/>
</dbReference>
<dbReference type="InterPro" id="IPR041746">
    <property type="entry name" value="AK-LysC-like"/>
</dbReference>
<evidence type="ECO:0000256" key="3">
    <source>
        <dbReference type="ARBA" id="ARBA00004986"/>
    </source>
</evidence>
<feature type="domain" description="ACT" evidence="21">
    <location>
        <begin position="415"/>
        <end position="493"/>
    </location>
</feature>
<evidence type="ECO:0000256" key="11">
    <source>
        <dbReference type="ARBA" id="ARBA00022697"/>
    </source>
</evidence>
<evidence type="ECO:0000256" key="14">
    <source>
        <dbReference type="ARBA" id="ARBA00022777"/>
    </source>
</evidence>
<accession>A0A565CKV4</accession>
<keyword evidence="10" id="KW-0808">Transferase</keyword>
<dbReference type="InterPro" id="IPR047895">
    <property type="entry name" value="AK1_ACT_2"/>
</dbReference>
<dbReference type="PANTHER" id="PTHR21499">
    <property type="entry name" value="ASPARTATE KINASE"/>
    <property type="match status" value="1"/>
</dbReference>
<comment type="pathway">
    <text evidence="3 19">Amino-acid biosynthesis; L-methionine biosynthesis via de novo pathway; L-homoserine from L-aspartate: step 1/3.</text>
</comment>
<evidence type="ECO:0000313" key="22">
    <source>
        <dbReference type="EMBL" id="VVB14358.1"/>
    </source>
</evidence>
<dbReference type="FunFam" id="3.40.1160.10:FF:000012">
    <property type="entry name" value="Aspartokinase"/>
    <property type="match status" value="1"/>
</dbReference>
<dbReference type="UniPathway" id="UPA00050">
    <property type="reaction ID" value="UER00461"/>
</dbReference>
<keyword evidence="9" id="KW-0934">Plastid</keyword>
<dbReference type="GO" id="GO:0004072">
    <property type="term" value="F:aspartate kinase activity"/>
    <property type="evidence" value="ECO:0007669"/>
    <property type="project" value="UniProtKB-EC"/>
</dbReference>
<evidence type="ECO:0000256" key="2">
    <source>
        <dbReference type="ARBA" id="ARBA00004766"/>
    </source>
</evidence>
<keyword evidence="23" id="KW-1185">Reference proteome</keyword>
<dbReference type="CDD" id="cd04244">
    <property type="entry name" value="AAK_AK-LysC-like"/>
    <property type="match status" value="1"/>
</dbReference>
<dbReference type="UniPathway" id="UPA00051">
    <property type="reaction ID" value="UER00462"/>
</dbReference>
<dbReference type="NCBIfam" id="TIGR00657">
    <property type="entry name" value="asp_kinases"/>
    <property type="match status" value="1"/>
</dbReference>
<dbReference type="GO" id="GO:0005524">
    <property type="term" value="F:ATP binding"/>
    <property type="evidence" value="ECO:0007669"/>
    <property type="project" value="UniProtKB-KW"/>
</dbReference>
<evidence type="ECO:0000259" key="21">
    <source>
        <dbReference type="PROSITE" id="PS51671"/>
    </source>
</evidence>
<comment type="caution">
    <text evidence="22">The sequence shown here is derived from an EMBL/GenBank/DDBJ whole genome shotgun (WGS) entry which is preliminary data.</text>
</comment>
<gene>
    <name evidence="22" type="ORF">ANE_LOCUS24802</name>
</gene>
<dbReference type="GO" id="GO:0005829">
    <property type="term" value="C:cytosol"/>
    <property type="evidence" value="ECO:0007669"/>
    <property type="project" value="TreeGrafter"/>
</dbReference>
<dbReference type="GO" id="GO:0009570">
    <property type="term" value="C:chloroplast stroma"/>
    <property type="evidence" value="ECO:0007669"/>
    <property type="project" value="TreeGrafter"/>
</dbReference>
<keyword evidence="12" id="KW-0677">Repeat</keyword>
<keyword evidence="8 19" id="KW-0028">Amino-acid biosynthesis</keyword>
<dbReference type="InterPro" id="IPR002912">
    <property type="entry name" value="ACT_dom"/>
</dbReference>
<dbReference type="InterPro" id="IPR045865">
    <property type="entry name" value="ACT-like_dom_sf"/>
</dbReference>
<evidence type="ECO:0000256" key="4">
    <source>
        <dbReference type="ARBA" id="ARBA00005139"/>
    </source>
</evidence>
<dbReference type="Gene3D" id="3.40.1160.10">
    <property type="entry name" value="Acetylglutamate kinase-like"/>
    <property type="match status" value="1"/>
</dbReference>